<gene>
    <name evidence="1" type="ORF">DILT_LOCUS531</name>
</gene>
<dbReference type="OrthoDB" id="289314at2759"/>
<evidence type="ECO:0000313" key="1">
    <source>
        <dbReference type="EMBL" id="VDK33908.1"/>
    </source>
</evidence>
<accession>A0A3P6QUU3</accession>
<protein>
    <submittedName>
        <fullName evidence="1">Uncharacterized protein</fullName>
    </submittedName>
</protein>
<sequence>MVLPLQVIVSHSASNVLLSRSVLRCVVGSVSSAKNSVLQNLKSVFGSSVPPVDDSSHPSAARPLTSEVEEAKGVISARIREVTSRLAELESLKADFANSMNSEYAFFEQQQSADLAATLRTYAALQAKRADRCR</sequence>
<feature type="non-terminal residue" evidence="1">
    <location>
        <position position="134"/>
    </location>
</feature>
<evidence type="ECO:0000313" key="2">
    <source>
        <dbReference type="Proteomes" id="UP000281553"/>
    </source>
</evidence>
<name>A0A3P6QUU3_DIBLA</name>
<reference evidence="1 2" key="1">
    <citation type="submission" date="2018-11" db="EMBL/GenBank/DDBJ databases">
        <authorList>
            <consortium name="Pathogen Informatics"/>
        </authorList>
    </citation>
    <scope>NUCLEOTIDE SEQUENCE [LARGE SCALE GENOMIC DNA]</scope>
</reference>
<keyword evidence="2" id="KW-1185">Reference proteome</keyword>
<dbReference type="SMR" id="A0A3P6QUU3"/>
<organism evidence="1 2">
    <name type="scientific">Dibothriocephalus latus</name>
    <name type="common">Fish tapeworm</name>
    <name type="synonym">Diphyllobothrium latum</name>
    <dbReference type="NCBI Taxonomy" id="60516"/>
    <lineage>
        <taxon>Eukaryota</taxon>
        <taxon>Metazoa</taxon>
        <taxon>Spiralia</taxon>
        <taxon>Lophotrochozoa</taxon>
        <taxon>Platyhelminthes</taxon>
        <taxon>Cestoda</taxon>
        <taxon>Eucestoda</taxon>
        <taxon>Diphyllobothriidea</taxon>
        <taxon>Diphyllobothriidae</taxon>
        <taxon>Dibothriocephalus</taxon>
    </lineage>
</organism>
<proteinExistence type="predicted"/>
<dbReference type="AlphaFoldDB" id="A0A3P6QUU3"/>
<dbReference type="Proteomes" id="UP000281553">
    <property type="component" value="Unassembled WGS sequence"/>
</dbReference>
<dbReference type="EMBL" id="UYRU01002286">
    <property type="protein sequence ID" value="VDK33908.1"/>
    <property type="molecule type" value="Genomic_DNA"/>
</dbReference>